<dbReference type="RefSeq" id="WP_151534990.1">
    <property type="nucleotide sequence ID" value="NZ_WBOS01000004.1"/>
</dbReference>
<feature type="transmembrane region" description="Helical" evidence="1">
    <location>
        <begin position="258"/>
        <end position="285"/>
    </location>
</feature>
<feature type="transmembrane region" description="Helical" evidence="1">
    <location>
        <begin position="140"/>
        <end position="160"/>
    </location>
</feature>
<proteinExistence type="predicted"/>
<evidence type="ECO:0008006" key="4">
    <source>
        <dbReference type="Google" id="ProtNLM"/>
    </source>
</evidence>
<feature type="transmembrane region" description="Helical" evidence="1">
    <location>
        <begin position="180"/>
        <end position="202"/>
    </location>
</feature>
<feature type="transmembrane region" description="Helical" evidence="1">
    <location>
        <begin position="78"/>
        <end position="100"/>
    </location>
</feature>
<dbReference type="EMBL" id="WBOS01000004">
    <property type="protein sequence ID" value="KAB2336187.1"/>
    <property type="molecule type" value="Genomic_DNA"/>
</dbReference>
<feature type="transmembrane region" description="Helical" evidence="1">
    <location>
        <begin position="322"/>
        <end position="343"/>
    </location>
</feature>
<sequence length="361" mass="38384">MKKSIQMAGAYIGTVVGAGFASGQEVLQFFTSFGWLGFIGAILATLLFAFLGMNIVQIGSRLQTDSHKNVVYSICGKYLGIVVDFIITFFLFGVAVIMFAGAGSTFEQQFGIPSAIGSLIMVLLTIATCFFNVEKVLTIIGGITPALIVLVLIIAAYALFTMDTSFAELNNLAQGQKSAASNWFLSGILYVSFNITCAIPILAVMGGTTKNLKIAGMGGILGGIGLGLMLILINVGMYTRLDDIGGLDIPMLYLANEISPIVGIFMSIVLLAMIFNTAVGVLYGFAVRVMKPGTMKFNGLVTALGFIGFAASFVGFTKLVGTLYPITGYLGFALIAAVIIYWVRGKRKLGNQQIEKKVSSF</sequence>
<dbReference type="PANTHER" id="PTHR37814:SF1">
    <property type="entry name" value="MEMBRANE PROTEIN"/>
    <property type="match status" value="1"/>
</dbReference>
<feature type="transmembrane region" description="Helical" evidence="1">
    <location>
        <begin position="112"/>
        <end position="133"/>
    </location>
</feature>
<dbReference type="InterPro" id="IPR038728">
    <property type="entry name" value="YkvI-like"/>
</dbReference>
<accession>A0A6L3V9Z0</accession>
<feature type="transmembrane region" description="Helical" evidence="1">
    <location>
        <begin position="297"/>
        <end position="316"/>
    </location>
</feature>
<feature type="transmembrane region" description="Helical" evidence="1">
    <location>
        <begin position="33"/>
        <end position="57"/>
    </location>
</feature>
<dbReference type="OrthoDB" id="4424890at2"/>
<feature type="transmembrane region" description="Helical" evidence="1">
    <location>
        <begin position="214"/>
        <end position="238"/>
    </location>
</feature>
<reference evidence="2 3" key="1">
    <citation type="journal article" date="2016" name="Antonie Van Leeuwenhoek">
        <title>Bacillus depressus sp. nov., isolated from soil of a sunflower field.</title>
        <authorList>
            <person name="Wei X."/>
            <person name="Xin D."/>
            <person name="Xin Y."/>
            <person name="Zhang H."/>
            <person name="Wang T."/>
            <person name="Zhang J."/>
        </authorList>
    </citation>
    <scope>NUCLEOTIDE SEQUENCE [LARGE SCALE GENOMIC DNA]</scope>
    <source>
        <strain evidence="2 3">BZ1</strain>
    </source>
</reference>
<gene>
    <name evidence="2" type="ORF">F7731_11860</name>
</gene>
<dbReference type="AlphaFoldDB" id="A0A6L3V9Z0"/>
<keyword evidence="1" id="KW-1133">Transmembrane helix</keyword>
<evidence type="ECO:0000256" key="1">
    <source>
        <dbReference type="SAM" id="Phobius"/>
    </source>
</evidence>
<organism evidence="2 3">
    <name type="scientific">Cytobacillus depressus</name>
    <dbReference type="NCBI Taxonomy" id="1602942"/>
    <lineage>
        <taxon>Bacteria</taxon>
        <taxon>Bacillati</taxon>
        <taxon>Bacillota</taxon>
        <taxon>Bacilli</taxon>
        <taxon>Bacillales</taxon>
        <taxon>Bacillaceae</taxon>
        <taxon>Cytobacillus</taxon>
    </lineage>
</organism>
<dbReference type="PANTHER" id="PTHR37814">
    <property type="entry name" value="CONSERVED MEMBRANE PROTEIN"/>
    <property type="match status" value="1"/>
</dbReference>
<keyword evidence="3" id="KW-1185">Reference proteome</keyword>
<protein>
    <recommendedName>
        <fullName evidence="4">Membrane protein YkvI</fullName>
    </recommendedName>
</protein>
<evidence type="ECO:0000313" key="3">
    <source>
        <dbReference type="Proteomes" id="UP000481030"/>
    </source>
</evidence>
<keyword evidence="1" id="KW-0472">Membrane</keyword>
<name>A0A6L3V9Z0_9BACI</name>
<evidence type="ECO:0000313" key="2">
    <source>
        <dbReference type="EMBL" id="KAB2336187.1"/>
    </source>
</evidence>
<comment type="caution">
    <text evidence="2">The sequence shown here is derived from an EMBL/GenBank/DDBJ whole genome shotgun (WGS) entry which is preliminary data.</text>
</comment>
<keyword evidence="1" id="KW-0812">Transmembrane</keyword>
<dbReference type="Proteomes" id="UP000481030">
    <property type="component" value="Unassembled WGS sequence"/>
</dbReference>